<proteinExistence type="predicted"/>
<gene>
    <name evidence="1" type="ORF">OIU79_014204</name>
</gene>
<accession>A0A9Q0PQ92</accession>
<evidence type="ECO:0000313" key="1">
    <source>
        <dbReference type="EMBL" id="KAJ6692410.1"/>
    </source>
</evidence>
<reference evidence="1" key="1">
    <citation type="submission" date="2022-11" db="EMBL/GenBank/DDBJ databases">
        <authorList>
            <person name="Hyden B.L."/>
            <person name="Feng K."/>
            <person name="Yates T."/>
            <person name="Jawdy S."/>
            <person name="Smart L.B."/>
            <person name="Muchero W."/>
        </authorList>
    </citation>
    <scope>NUCLEOTIDE SEQUENCE</scope>
    <source>
        <tissue evidence="1">Shoot tip</tissue>
    </source>
</reference>
<protein>
    <submittedName>
        <fullName evidence="1">Uncharacterized protein</fullName>
    </submittedName>
</protein>
<evidence type="ECO:0000313" key="2">
    <source>
        <dbReference type="Proteomes" id="UP001151532"/>
    </source>
</evidence>
<comment type="caution">
    <text evidence="1">The sequence shown here is derived from an EMBL/GenBank/DDBJ whole genome shotgun (WGS) entry which is preliminary data.</text>
</comment>
<dbReference type="EMBL" id="JAPFFK010000018">
    <property type="protein sequence ID" value="KAJ6692410.1"/>
    <property type="molecule type" value="Genomic_DNA"/>
</dbReference>
<keyword evidence="2" id="KW-1185">Reference proteome</keyword>
<dbReference type="AlphaFoldDB" id="A0A9Q0PQ92"/>
<dbReference type="Proteomes" id="UP001151532">
    <property type="component" value="Chromosome 9"/>
</dbReference>
<organism evidence="1 2">
    <name type="scientific">Salix purpurea</name>
    <name type="common">Purple osier willow</name>
    <dbReference type="NCBI Taxonomy" id="77065"/>
    <lineage>
        <taxon>Eukaryota</taxon>
        <taxon>Viridiplantae</taxon>
        <taxon>Streptophyta</taxon>
        <taxon>Embryophyta</taxon>
        <taxon>Tracheophyta</taxon>
        <taxon>Spermatophyta</taxon>
        <taxon>Magnoliopsida</taxon>
        <taxon>eudicotyledons</taxon>
        <taxon>Gunneridae</taxon>
        <taxon>Pentapetalae</taxon>
        <taxon>rosids</taxon>
        <taxon>fabids</taxon>
        <taxon>Malpighiales</taxon>
        <taxon>Salicaceae</taxon>
        <taxon>Saliceae</taxon>
        <taxon>Salix</taxon>
    </lineage>
</organism>
<sequence length="81" mass="8624">MVMQISSENEELEDEELEVVVVEVEVEGEGERYLEGTCLPLGFLVAMWAPPLLCRCSLSEGKSGGLVRLGVLSAELAAAAA</sequence>
<reference evidence="1" key="2">
    <citation type="journal article" date="2023" name="Int. J. Mol. Sci.">
        <title>De Novo Assembly and Annotation of 11 Diverse Shrub Willow (Salix) Genomes Reveals Novel Gene Organization in Sex-Linked Regions.</title>
        <authorList>
            <person name="Hyden B."/>
            <person name="Feng K."/>
            <person name="Yates T.B."/>
            <person name="Jawdy S."/>
            <person name="Cereghino C."/>
            <person name="Smart L.B."/>
            <person name="Muchero W."/>
        </authorList>
    </citation>
    <scope>NUCLEOTIDE SEQUENCE</scope>
    <source>
        <tissue evidence="1">Shoot tip</tissue>
    </source>
</reference>
<name>A0A9Q0PQ92_SALPP</name>